<sequence>MKYFVLEVGDDVSMADISAIMYLGKKHPKAPESISNTSTSVFSEIPEDYVRADGKVRLTYHQREALWLLCGRYNVPFSESDYPLYEGNAFGPKHMAEGWIGGPNYNGHNNMGQTIYVGVTKDGRVHS</sequence>
<gene>
    <name evidence="1" type="ORF">MADRUGA_57</name>
</gene>
<proteinExistence type="predicted"/>
<name>A0A0K1LS15_9CAUD</name>
<reference evidence="1 2" key="1">
    <citation type="journal article" date="2016" name="BMC Microbiol.">
        <title>Characterization of mycobacteria and mycobacteriophages isolated from compost at the Sao Paulo Zoo Park Foundation in Brazil and creation of the new mycobacteriophage Cluster U.</title>
        <authorList>
            <person name="Lima-Junior J.D."/>
            <person name="Viana-Niero C."/>
            <person name="Conde Oliveira D.V."/>
            <person name="Machado G.E."/>
            <person name="Rabello M.C."/>
            <person name="Martins-Junior J."/>
            <person name="Martins L.F."/>
            <person name="Digiampietri L.A."/>
            <person name="da Silva A.M."/>
            <person name="Setubal J.C."/>
            <person name="Russell D.A."/>
            <person name="Jacobs-Sera D."/>
            <person name="Pope W.H."/>
            <person name="Hatfull G.F."/>
            <person name="Leao S.C."/>
        </authorList>
    </citation>
    <scope>NUCLEOTIDE SEQUENCE [LARGE SCALE GENOMIC DNA]</scope>
</reference>
<protein>
    <submittedName>
        <fullName evidence="1">Uncharacterized protein</fullName>
    </submittedName>
</protein>
<evidence type="ECO:0000313" key="1">
    <source>
        <dbReference type="EMBL" id="AKU45347.1"/>
    </source>
</evidence>
<dbReference type="EMBL" id="KR997933">
    <property type="protein sequence ID" value="AKU45347.1"/>
    <property type="molecule type" value="Genomic_DNA"/>
</dbReference>
<organism evidence="1 2">
    <name type="scientific">Mycobacterium phage Madruga</name>
    <dbReference type="NCBI Taxonomy" id="1675552"/>
    <lineage>
        <taxon>Viruses</taxon>
        <taxon>Duplodnaviria</taxon>
        <taxon>Heunggongvirae</taxon>
        <taxon>Uroviricota</taxon>
        <taxon>Caudoviricetes</taxon>
        <taxon>Patiencevirus</taxon>
        <taxon>Patiencevirus patience</taxon>
    </lineage>
</organism>
<evidence type="ECO:0000313" key="2">
    <source>
        <dbReference type="Proteomes" id="UP000222075"/>
    </source>
</evidence>
<dbReference type="Proteomes" id="UP000222075">
    <property type="component" value="Segment"/>
</dbReference>
<accession>A0A0K1LS15</accession>